<dbReference type="PANTHER" id="PTHR31973">
    <property type="entry name" value="POLYPROTEIN, PUTATIVE-RELATED"/>
    <property type="match status" value="1"/>
</dbReference>
<evidence type="ECO:0000256" key="1">
    <source>
        <dbReference type="SAM" id="MobiDB-lite"/>
    </source>
</evidence>
<feature type="region of interest" description="Disordered" evidence="1">
    <location>
        <begin position="1"/>
        <end position="100"/>
    </location>
</feature>
<gene>
    <name evidence="2" type="ORF">VNO80_30723</name>
</gene>
<feature type="compositionally biased region" description="Basic and acidic residues" evidence="1">
    <location>
        <begin position="112"/>
        <end position="124"/>
    </location>
</feature>
<sequence>MLVLGDGVEGKGVQGNVEDGGGVEPEGVESNVEDGGGMEPEGVQANVEDGGGVDIGEHHGMEGVGEEDDEEDEGHGGQGIGTPIDEDMECDDDGGHASEDSSWLREVEFIEGEIKVQSEGTRDEGEGDSDSECEGSIDKGEGTTNEGELLIQDVGGVHVCEGITFMSDQQKGLLSAIQELIPGAVQRFCVRHLYSNFRKKYLGKKLKSLMWRAAGSTYPQAWEREMRAIKEVNDDAFKHLIALPPRFWSKSRFTFPPKCDSLVNNISEAFNSVLVPARGKPIITMLEDIRTYIMQRWAKNRLKIASFEGSICPKISSRLQKEANQTRYWITRSPI</sequence>
<accession>A0AAN9LDB5</accession>
<feature type="compositionally biased region" description="Acidic residues" evidence="1">
    <location>
        <begin position="125"/>
        <end position="135"/>
    </location>
</feature>
<evidence type="ECO:0008006" key="4">
    <source>
        <dbReference type="Google" id="ProtNLM"/>
    </source>
</evidence>
<evidence type="ECO:0000313" key="3">
    <source>
        <dbReference type="Proteomes" id="UP001374584"/>
    </source>
</evidence>
<dbReference type="PANTHER" id="PTHR31973:SF187">
    <property type="entry name" value="MUTATOR TRANSPOSASE MUDRA PROTEIN"/>
    <property type="match status" value="1"/>
</dbReference>
<proteinExistence type="predicted"/>
<dbReference type="Proteomes" id="UP001374584">
    <property type="component" value="Unassembled WGS sequence"/>
</dbReference>
<protein>
    <recommendedName>
        <fullName evidence="4">Mutator-like transposase</fullName>
    </recommendedName>
</protein>
<reference evidence="2 3" key="1">
    <citation type="submission" date="2024-01" db="EMBL/GenBank/DDBJ databases">
        <title>The genomes of 5 underutilized Papilionoideae crops provide insights into root nodulation and disease resistanc.</title>
        <authorList>
            <person name="Jiang F."/>
        </authorList>
    </citation>
    <scope>NUCLEOTIDE SEQUENCE [LARGE SCALE GENOMIC DNA]</scope>
    <source>
        <strain evidence="2">JINMINGXINNONG_FW02</strain>
        <tissue evidence="2">Leaves</tissue>
    </source>
</reference>
<organism evidence="2 3">
    <name type="scientific">Phaseolus coccineus</name>
    <name type="common">Scarlet runner bean</name>
    <name type="synonym">Phaseolus multiflorus</name>
    <dbReference type="NCBI Taxonomy" id="3886"/>
    <lineage>
        <taxon>Eukaryota</taxon>
        <taxon>Viridiplantae</taxon>
        <taxon>Streptophyta</taxon>
        <taxon>Embryophyta</taxon>
        <taxon>Tracheophyta</taxon>
        <taxon>Spermatophyta</taxon>
        <taxon>Magnoliopsida</taxon>
        <taxon>eudicotyledons</taxon>
        <taxon>Gunneridae</taxon>
        <taxon>Pentapetalae</taxon>
        <taxon>rosids</taxon>
        <taxon>fabids</taxon>
        <taxon>Fabales</taxon>
        <taxon>Fabaceae</taxon>
        <taxon>Papilionoideae</taxon>
        <taxon>50 kb inversion clade</taxon>
        <taxon>NPAAA clade</taxon>
        <taxon>indigoferoid/millettioid clade</taxon>
        <taxon>Phaseoleae</taxon>
        <taxon>Phaseolus</taxon>
    </lineage>
</organism>
<evidence type="ECO:0000313" key="2">
    <source>
        <dbReference type="EMBL" id="KAK7333942.1"/>
    </source>
</evidence>
<dbReference type="AlphaFoldDB" id="A0AAN9LDB5"/>
<name>A0AAN9LDB5_PHACN</name>
<feature type="compositionally biased region" description="Acidic residues" evidence="1">
    <location>
        <begin position="64"/>
        <end position="73"/>
    </location>
</feature>
<comment type="caution">
    <text evidence="2">The sequence shown here is derived from an EMBL/GenBank/DDBJ whole genome shotgun (WGS) entry which is preliminary data.</text>
</comment>
<feature type="compositionally biased region" description="Gly residues" evidence="1">
    <location>
        <begin position="10"/>
        <end position="24"/>
    </location>
</feature>
<feature type="region of interest" description="Disordered" evidence="1">
    <location>
        <begin position="112"/>
        <end position="145"/>
    </location>
</feature>
<keyword evidence="3" id="KW-1185">Reference proteome</keyword>
<dbReference type="EMBL" id="JAYMYR010000011">
    <property type="protein sequence ID" value="KAK7333942.1"/>
    <property type="molecule type" value="Genomic_DNA"/>
</dbReference>